<dbReference type="PANTHER" id="PTHR32108">
    <property type="entry name" value="DNA-DIRECTED RNA POLYMERASE SUBUNIT ALPHA"/>
    <property type="match status" value="1"/>
</dbReference>
<keyword evidence="3" id="KW-1185">Reference proteome</keyword>
<feature type="repeat" description="ANK" evidence="1">
    <location>
        <begin position="133"/>
        <end position="165"/>
    </location>
</feature>
<protein>
    <submittedName>
        <fullName evidence="2">Uncharacterized protein</fullName>
    </submittedName>
</protein>
<dbReference type="PROSITE" id="PS50088">
    <property type="entry name" value="ANK_REPEAT"/>
    <property type="match status" value="1"/>
</dbReference>
<dbReference type="AlphaFoldDB" id="A0A371F642"/>
<accession>A0A371F642</accession>
<name>A0A371F642_MUCPR</name>
<reference evidence="2" key="1">
    <citation type="submission" date="2018-05" db="EMBL/GenBank/DDBJ databases">
        <title>Draft genome of Mucuna pruriens seed.</title>
        <authorList>
            <person name="Nnadi N.E."/>
            <person name="Vos R."/>
            <person name="Hasami M.H."/>
            <person name="Devisetty U.K."/>
            <person name="Aguiy J.C."/>
        </authorList>
    </citation>
    <scope>NUCLEOTIDE SEQUENCE [LARGE SCALE GENOMIC DNA]</scope>
    <source>
        <strain evidence="2">JCA_2017</strain>
    </source>
</reference>
<organism evidence="2 3">
    <name type="scientific">Mucuna pruriens</name>
    <name type="common">Velvet bean</name>
    <name type="synonym">Dolichos pruriens</name>
    <dbReference type="NCBI Taxonomy" id="157652"/>
    <lineage>
        <taxon>Eukaryota</taxon>
        <taxon>Viridiplantae</taxon>
        <taxon>Streptophyta</taxon>
        <taxon>Embryophyta</taxon>
        <taxon>Tracheophyta</taxon>
        <taxon>Spermatophyta</taxon>
        <taxon>Magnoliopsida</taxon>
        <taxon>eudicotyledons</taxon>
        <taxon>Gunneridae</taxon>
        <taxon>Pentapetalae</taxon>
        <taxon>rosids</taxon>
        <taxon>fabids</taxon>
        <taxon>Fabales</taxon>
        <taxon>Fabaceae</taxon>
        <taxon>Papilionoideae</taxon>
        <taxon>50 kb inversion clade</taxon>
        <taxon>NPAAA clade</taxon>
        <taxon>indigoferoid/millettioid clade</taxon>
        <taxon>Phaseoleae</taxon>
        <taxon>Mucuna</taxon>
    </lineage>
</organism>
<dbReference type="EMBL" id="QJKJ01010419">
    <property type="protein sequence ID" value="RDX73761.1"/>
    <property type="molecule type" value="Genomic_DNA"/>
</dbReference>
<evidence type="ECO:0000313" key="2">
    <source>
        <dbReference type="EMBL" id="RDX73761.1"/>
    </source>
</evidence>
<evidence type="ECO:0000313" key="3">
    <source>
        <dbReference type="Proteomes" id="UP000257109"/>
    </source>
</evidence>
<proteinExistence type="predicted"/>
<comment type="caution">
    <text evidence="2">The sequence shown here is derived from an EMBL/GenBank/DDBJ whole genome shotgun (WGS) entry which is preliminary data.</text>
</comment>
<feature type="non-terminal residue" evidence="2">
    <location>
        <position position="1"/>
    </location>
</feature>
<dbReference type="OrthoDB" id="1736143at2759"/>
<evidence type="ECO:0000256" key="1">
    <source>
        <dbReference type="PROSITE-ProRule" id="PRU00023"/>
    </source>
</evidence>
<dbReference type="PANTHER" id="PTHR32108:SF9">
    <property type="entry name" value="REVERSE TRANSCRIPTASE RNASE H-LIKE DOMAIN-CONTAINING PROTEIN"/>
    <property type="match status" value="1"/>
</dbReference>
<keyword evidence="1" id="KW-0040">ANK repeat</keyword>
<gene>
    <name evidence="2" type="ORF">CR513_46568</name>
</gene>
<dbReference type="InterPro" id="IPR002110">
    <property type="entry name" value="Ankyrin_rpt"/>
</dbReference>
<sequence>MIPPKIKDSPVLEVTNIDGTGGVTRSGRIFASKNSRNIDPAHAKKDKAPEAPKRIVTEREATEFLKLICHTRFSLLSLLINSEGHRNLLLKVLNDAHVVQDITLEKFEGIINNITANCHLSFSEDEIPTEGKGHNQPLHIVVKCGNYMIARVLIDNGFSLNVMPKATLDKLYSTNSTLKISSVVVRAFNESKREVMGEITLPICIGPTTFDITF</sequence>
<dbReference type="Proteomes" id="UP000257109">
    <property type="component" value="Unassembled WGS sequence"/>
</dbReference>